<dbReference type="Gene3D" id="3.40.710.10">
    <property type="entry name" value="DD-peptidase/beta-lactamase superfamily"/>
    <property type="match status" value="1"/>
</dbReference>
<keyword evidence="8" id="KW-1185">Reference proteome</keyword>
<comment type="caution">
    <text evidence="7">The sequence shown here is derived from an EMBL/GenBank/DDBJ whole genome shotgun (WGS) entry which is preliminary data.</text>
</comment>
<name>A0A841KMX1_9FIRM</name>
<dbReference type="InterPro" id="IPR050515">
    <property type="entry name" value="Beta-lactam/transpept"/>
</dbReference>
<dbReference type="Gene3D" id="3.90.1310.10">
    <property type="entry name" value="Penicillin-binding protein 2a (Domain 2)"/>
    <property type="match status" value="1"/>
</dbReference>
<evidence type="ECO:0000313" key="7">
    <source>
        <dbReference type="EMBL" id="MBB6214786.1"/>
    </source>
</evidence>
<comment type="subcellular location">
    <subcellularLocation>
        <location evidence="1">Membrane</location>
    </subcellularLocation>
</comment>
<protein>
    <submittedName>
        <fullName evidence="7">Peptidoglycan glycosyltransferase/penicillin-binding protein 2</fullName>
        <ecNumber evidence="7">2.4.1.129</ecNumber>
    </submittedName>
</protein>
<dbReference type="SUPFAM" id="SSF56519">
    <property type="entry name" value="Penicillin binding protein dimerisation domain"/>
    <property type="match status" value="1"/>
</dbReference>
<dbReference type="Pfam" id="PF00905">
    <property type="entry name" value="Transpeptidase"/>
    <property type="match status" value="1"/>
</dbReference>
<reference evidence="7 8" key="1">
    <citation type="submission" date="2020-08" db="EMBL/GenBank/DDBJ databases">
        <title>Genomic Encyclopedia of Type Strains, Phase IV (KMG-IV): sequencing the most valuable type-strain genomes for metagenomic binning, comparative biology and taxonomic classification.</title>
        <authorList>
            <person name="Goeker M."/>
        </authorList>
    </citation>
    <scope>NUCLEOTIDE SEQUENCE [LARGE SCALE GENOMIC DNA]</scope>
    <source>
        <strain evidence="7 8">DSM 103526</strain>
    </source>
</reference>
<dbReference type="Proteomes" id="UP000579281">
    <property type="component" value="Unassembled WGS sequence"/>
</dbReference>
<evidence type="ECO:0000256" key="2">
    <source>
        <dbReference type="ARBA" id="ARBA00007171"/>
    </source>
</evidence>
<feature type="domain" description="Penicillin-binding protein transpeptidase" evidence="5">
    <location>
        <begin position="253"/>
        <end position="560"/>
    </location>
</feature>
<dbReference type="EMBL" id="JACHEN010000004">
    <property type="protein sequence ID" value="MBB6214786.1"/>
    <property type="molecule type" value="Genomic_DNA"/>
</dbReference>
<dbReference type="GO" id="GO:0005886">
    <property type="term" value="C:plasma membrane"/>
    <property type="evidence" value="ECO:0007669"/>
    <property type="project" value="TreeGrafter"/>
</dbReference>
<evidence type="ECO:0000256" key="4">
    <source>
        <dbReference type="SAM" id="Phobius"/>
    </source>
</evidence>
<evidence type="ECO:0000259" key="5">
    <source>
        <dbReference type="Pfam" id="PF00905"/>
    </source>
</evidence>
<keyword evidence="3 4" id="KW-0472">Membrane</keyword>
<keyword evidence="7" id="KW-0328">Glycosyltransferase</keyword>
<keyword evidence="7" id="KW-0808">Transferase</keyword>
<dbReference type="InterPro" id="IPR036138">
    <property type="entry name" value="PBP_dimer_sf"/>
</dbReference>
<keyword evidence="4" id="KW-1133">Transmembrane helix</keyword>
<dbReference type="PANTHER" id="PTHR30627">
    <property type="entry name" value="PEPTIDOGLYCAN D,D-TRANSPEPTIDASE"/>
    <property type="match status" value="1"/>
</dbReference>
<evidence type="ECO:0000259" key="6">
    <source>
        <dbReference type="Pfam" id="PF03717"/>
    </source>
</evidence>
<organism evidence="7 8">
    <name type="scientific">Anaerosolibacter carboniphilus</name>
    <dbReference type="NCBI Taxonomy" id="1417629"/>
    <lineage>
        <taxon>Bacteria</taxon>
        <taxon>Bacillati</taxon>
        <taxon>Bacillota</taxon>
        <taxon>Clostridia</taxon>
        <taxon>Peptostreptococcales</taxon>
        <taxon>Thermotaleaceae</taxon>
        <taxon>Anaerosolibacter</taxon>
    </lineage>
</organism>
<dbReference type="GO" id="GO:0016757">
    <property type="term" value="F:glycosyltransferase activity"/>
    <property type="evidence" value="ECO:0007669"/>
    <property type="project" value="UniProtKB-KW"/>
</dbReference>
<dbReference type="Pfam" id="PF03717">
    <property type="entry name" value="PBP_dimer"/>
    <property type="match status" value="1"/>
</dbReference>
<dbReference type="GO" id="GO:0071555">
    <property type="term" value="P:cell wall organization"/>
    <property type="evidence" value="ECO:0007669"/>
    <property type="project" value="TreeGrafter"/>
</dbReference>
<feature type="domain" description="Penicillin-binding protein dimerisation" evidence="6">
    <location>
        <begin position="70"/>
        <end position="193"/>
    </location>
</feature>
<comment type="similarity">
    <text evidence="2">Belongs to the transpeptidase family.</text>
</comment>
<proteinExistence type="inferred from homology"/>
<dbReference type="SUPFAM" id="SSF56601">
    <property type="entry name" value="beta-lactamase/transpeptidase-like"/>
    <property type="match status" value="1"/>
</dbReference>
<keyword evidence="4" id="KW-0812">Transmembrane</keyword>
<feature type="transmembrane region" description="Helical" evidence="4">
    <location>
        <begin position="24"/>
        <end position="44"/>
    </location>
</feature>
<dbReference type="InterPro" id="IPR005311">
    <property type="entry name" value="PBP_dimer"/>
</dbReference>
<dbReference type="AlphaFoldDB" id="A0A841KMX1"/>
<evidence type="ECO:0000256" key="1">
    <source>
        <dbReference type="ARBA" id="ARBA00004370"/>
    </source>
</evidence>
<dbReference type="InterPro" id="IPR001460">
    <property type="entry name" value="PCN-bd_Tpept"/>
</dbReference>
<dbReference type="EC" id="2.4.1.129" evidence="7"/>
<sequence length="571" mass="63456">MQTRMEKKKQEQWASLEPKNQNRLFIIGVCFTLVILVLIGRLAFIQIINGEEYQKKAMSQWFKELPTGMDRGKIFDRNLIPLTNRKTTTNLVIYPESFPKSDTNIKLLSELTKLSIYALKYEELTGNRPVQLEVKNYDTELIKNALTIKGVYSMDSDERYSRTNLAAHVIGYINKIDNVGNKGIEKQYDQILKEYRSNAVGAIVDAQKRVIPGFGYRSMPKDYSGIEKNVALTLDYNIQKIIEEEFDKRYEKGSIIVLDIKSGDILGLMSRPNYDQDNVAKYLESNNKELFNRGIQIGYPPGSVFKIVVAAAALENNLIHDDTIFHCRGFEEIDGVVIKCSSFDKGGHGDINFEQAFAVSCNSAFIQLGRQVGGKKILEMAQRLGLGSLTNIELPEEIPGKLPTEDYIKGAGIGNISIGQGTLEVTPLQIARMTSVIANNGILQDVSIVKEIIDENNQRIGERKQKNSKAVLSEEVSKNIQTLMEKVVTEGTGSKIHMEDLGGAAGKTGSAEGSSEGRNVVHAWFTGYFPVTSPKYVITILVEDGGGGGSVAAPLFHEISRRIAAIDHMKE</sequence>
<dbReference type="InterPro" id="IPR012338">
    <property type="entry name" value="Beta-lactam/transpept-like"/>
</dbReference>
<dbReference type="GO" id="GO:0008658">
    <property type="term" value="F:penicillin binding"/>
    <property type="evidence" value="ECO:0007669"/>
    <property type="project" value="InterPro"/>
</dbReference>
<evidence type="ECO:0000313" key="8">
    <source>
        <dbReference type="Proteomes" id="UP000579281"/>
    </source>
</evidence>
<accession>A0A841KMX1</accession>
<evidence type="ECO:0000256" key="3">
    <source>
        <dbReference type="ARBA" id="ARBA00023136"/>
    </source>
</evidence>
<gene>
    <name evidence="7" type="ORF">HNQ80_000871</name>
</gene>